<dbReference type="EMBL" id="AVPE01000006">
    <property type="protein sequence ID" value="KGX92394.1"/>
    <property type="molecule type" value="Genomic_DNA"/>
</dbReference>
<evidence type="ECO:0000256" key="4">
    <source>
        <dbReference type="ARBA" id="ARBA00022898"/>
    </source>
</evidence>
<dbReference type="SUPFAM" id="SSF46785">
    <property type="entry name" value="Winged helix' DNA-binding domain"/>
    <property type="match status" value="1"/>
</dbReference>
<dbReference type="Gene3D" id="1.10.10.10">
    <property type="entry name" value="Winged helix-like DNA-binding domain superfamily/Winged helix DNA-binding domain"/>
    <property type="match status" value="1"/>
</dbReference>
<feature type="domain" description="HTH gntR-type" evidence="8">
    <location>
        <begin position="12"/>
        <end position="80"/>
    </location>
</feature>
<reference evidence="9 10" key="1">
    <citation type="submission" date="2013-08" db="EMBL/GenBank/DDBJ databases">
        <authorList>
            <person name="Huang J."/>
            <person name="Wang G."/>
        </authorList>
    </citation>
    <scope>NUCLEOTIDE SEQUENCE [LARGE SCALE GENOMIC DNA]</scope>
    <source>
        <strain evidence="9 10">JSM 076056</strain>
    </source>
</reference>
<keyword evidence="4" id="KW-0663">Pyridoxal phosphate</keyword>
<protein>
    <submittedName>
        <fullName evidence="9">GntR family transcriptional regulator</fullName>
    </submittedName>
</protein>
<dbReference type="Pfam" id="PF00392">
    <property type="entry name" value="GntR"/>
    <property type="match status" value="1"/>
</dbReference>
<dbReference type="CDD" id="cd00609">
    <property type="entry name" value="AAT_like"/>
    <property type="match status" value="1"/>
</dbReference>
<dbReference type="PRINTS" id="PR00035">
    <property type="entry name" value="HTHGNTR"/>
</dbReference>
<dbReference type="InterPro" id="IPR015422">
    <property type="entry name" value="PyrdxlP-dep_Trfase_small"/>
</dbReference>
<evidence type="ECO:0000259" key="8">
    <source>
        <dbReference type="PROSITE" id="PS50949"/>
    </source>
</evidence>
<accession>A0A0A5GK62</accession>
<dbReference type="InterPro" id="IPR015424">
    <property type="entry name" value="PyrdxlP-dep_Trfase"/>
</dbReference>
<sequence>MSYMQDEQKKTTDSYKNIAAFIQGKIEAGEWSAGRKLPTQRALAEEFNVNRSTVIHALDILKDKGYIESKSGSGTFVSKHSSSDISRNMMNWNDYSKYSVYPTNHQTVRKINNLELDQSLIQLGKGELHTSLFPRDSFNKSLRTLENTFDNYGYNDGTGDDRFRQAISNYLKKRGISSSPQTILPVSGALQALQLITLGLLQRGSTVYAPHVSYIHSLHMFRTSGMRIKSVPFTSKALDADYLREHLSGNHHSSVLYINPTFHNPTTQTISSNNRKDLVEISNQYKMPIIEDDIFRDLWLDQEPHAPISSLDNSGHTLLIGSFSKTMAPTLRIGWISGPVDVIDKLSDLRMQLDYGTSYLPQLALYDFLESGRYEQHLLELREELRYRRDMLVHLLEENMDDYATWEVPNGGMFIWVLFSEEVNIRRLFTSLVGQGVLINPGFIYSSYPNQYVRLSFASSSVEEMRRGILIMRKVIEQHQMTVLE</sequence>
<dbReference type="InterPro" id="IPR036388">
    <property type="entry name" value="WH-like_DNA-bd_sf"/>
</dbReference>
<dbReference type="PANTHER" id="PTHR46577:SF2">
    <property type="entry name" value="TRANSCRIPTIONAL REGULATORY PROTEIN"/>
    <property type="match status" value="1"/>
</dbReference>
<dbReference type="CDD" id="cd07377">
    <property type="entry name" value="WHTH_GntR"/>
    <property type="match status" value="1"/>
</dbReference>
<dbReference type="SUPFAM" id="SSF53383">
    <property type="entry name" value="PLP-dependent transferases"/>
    <property type="match status" value="1"/>
</dbReference>
<dbReference type="AlphaFoldDB" id="A0A0A5GK62"/>
<dbReference type="PANTHER" id="PTHR46577">
    <property type="entry name" value="HTH-TYPE TRANSCRIPTIONAL REGULATORY PROTEIN GABR"/>
    <property type="match status" value="1"/>
</dbReference>
<dbReference type="InterPro" id="IPR004839">
    <property type="entry name" value="Aminotransferase_I/II_large"/>
</dbReference>
<evidence type="ECO:0000256" key="1">
    <source>
        <dbReference type="ARBA" id="ARBA00001933"/>
    </source>
</evidence>
<evidence type="ECO:0000256" key="3">
    <source>
        <dbReference type="ARBA" id="ARBA00022576"/>
    </source>
</evidence>
<gene>
    <name evidence="9" type="ORF">N781_16760</name>
</gene>
<comment type="cofactor">
    <cofactor evidence="1">
        <name>pyridoxal 5'-phosphate</name>
        <dbReference type="ChEBI" id="CHEBI:597326"/>
    </cofactor>
</comment>
<evidence type="ECO:0000313" key="9">
    <source>
        <dbReference type="EMBL" id="KGX92394.1"/>
    </source>
</evidence>
<dbReference type="PROSITE" id="PS50949">
    <property type="entry name" value="HTH_GNTR"/>
    <property type="match status" value="1"/>
</dbReference>
<dbReference type="InterPro" id="IPR036390">
    <property type="entry name" value="WH_DNA-bd_sf"/>
</dbReference>
<dbReference type="GO" id="GO:0003700">
    <property type="term" value="F:DNA-binding transcription factor activity"/>
    <property type="evidence" value="ECO:0007669"/>
    <property type="project" value="InterPro"/>
</dbReference>
<dbReference type="Gene3D" id="3.90.1150.10">
    <property type="entry name" value="Aspartate Aminotransferase, domain 1"/>
    <property type="match status" value="1"/>
</dbReference>
<keyword evidence="6" id="KW-0238">DNA-binding</keyword>
<keyword evidence="3" id="KW-0032">Aminotransferase</keyword>
<name>A0A0A5GK62_9BACI</name>
<evidence type="ECO:0000256" key="6">
    <source>
        <dbReference type="ARBA" id="ARBA00023125"/>
    </source>
</evidence>
<comment type="similarity">
    <text evidence="2">In the C-terminal section; belongs to the class-I pyridoxal-phosphate-dependent aminotransferase family.</text>
</comment>
<keyword evidence="3" id="KW-0808">Transferase</keyword>
<evidence type="ECO:0000256" key="5">
    <source>
        <dbReference type="ARBA" id="ARBA00023015"/>
    </source>
</evidence>
<dbReference type="SMART" id="SM00345">
    <property type="entry name" value="HTH_GNTR"/>
    <property type="match status" value="1"/>
</dbReference>
<dbReference type="Pfam" id="PF00155">
    <property type="entry name" value="Aminotran_1_2"/>
    <property type="match status" value="1"/>
</dbReference>
<dbReference type="eggNOG" id="COG1167">
    <property type="taxonomic scope" value="Bacteria"/>
</dbReference>
<dbReference type="InterPro" id="IPR015421">
    <property type="entry name" value="PyrdxlP-dep_Trfase_major"/>
</dbReference>
<dbReference type="GO" id="GO:0008483">
    <property type="term" value="F:transaminase activity"/>
    <property type="evidence" value="ECO:0007669"/>
    <property type="project" value="UniProtKB-KW"/>
</dbReference>
<dbReference type="Gene3D" id="3.40.640.10">
    <property type="entry name" value="Type I PLP-dependent aspartate aminotransferase-like (Major domain)"/>
    <property type="match status" value="1"/>
</dbReference>
<dbReference type="GO" id="GO:0003677">
    <property type="term" value="F:DNA binding"/>
    <property type="evidence" value="ECO:0007669"/>
    <property type="project" value="UniProtKB-KW"/>
</dbReference>
<keyword evidence="5" id="KW-0805">Transcription regulation</keyword>
<dbReference type="STRING" id="1385510.GCA_000425205_02082"/>
<evidence type="ECO:0000313" key="10">
    <source>
        <dbReference type="Proteomes" id="UP000030528"/>
    </source>
</evidence>
<dbReference type="Proteomes" id="UP000030528">
    <property type="component" value="Unassembled WGS sequence"/>
</dbReference>
<organism evidence="9 10">
    <name type="scientific">Pontibacillus halophilus JSM 076056 = DSM 19796</name>
    <dbReference type="NCBI Taxonomy" id="1385510"/>
    <lineage>
        <taxon>Bacteria</taxon>
        <taxon>Bacillati</taxon>
        <taxon>Bacillota</taxon>
        <taxon>Bacilli</taxon>
        <taxon>Bacillales</taxon>
        <taxon>Bacillaceae</taxon>
        <taxon>Pontibacillus</taxon>
    </lineage>
</organism>
<dbReference type="GO" id="GO:0030170">
    <property type="term" value="F:pyridoxal phosphate binding"/>
    <property type="evidence" value="ECO:0007669"/>
    <property type="project" value="InterPro"/>
</dbReference>
<proteinExistence type="inferred from homology"/>
<evidence type="ECO:0000256" key="2">
    <source>
        <dbReference type="ARBA" id="ARBA00005384"/>
    </source>
</evidence>
<keyword evidence="10" id="KW-1185">Reference proteome</keyword>
<dbReference type="InterPro" id="IPR051446">
    <property type="entry name" value="HTH_trans_reg/aminotransferase"/>
</dbReference>
<dbReference type="RefSeq" id="WP_026800457.1">
    <property type="nucleotide sequence ID" value="NZ_AVPE01000006.1"/>
</dbReference>
<dbReference type="InterPro" id="IPR000524">
    <property type="entry name" value="Tscrpt_reg_HTH_GntR"/>
</dbReference>
<comment type="caution">
    <text evidence="9">The sequence shown here is derived from an EMBL/GenBank/DDBJ whole genome shotgun (WGS) entry which is preliminary data.</text>
</comment>
<keyword evidence="7" id="KW-0804">Transcription</keyword>
<evidence type="ECO:0000256" key="7">
    <source>
        <dbReference type="ARBA" id="ARBA00023163"/>
    </source>
</evidence>